<keyword evidence="1" id="KW-0175">Coiled coil</keyword>
<protein>
    <submittedName>
        <fullName evidence="2">Uncharacterized protein</fullName>
    </submittedName>
</protein>
<organism evidence="2 3">
    <name type="scientific">Aureobasidium vineae</name>
    <dbReference type="NCBI Taxonomy" id="2773715"/>
    <lineage>
        <taxon>Eukaryota</taxon>
        <taxon>Fungi</taxon>
        <taxon>Dikarya</taxon>
        <taxon>Ascomycota</taxon>
        <taxon>Pezizomycotina</taxon>
        <taxon>Dothideomycetes</taxon>
        <taxon>Dothideomycetidae</taxon>
        <taxon>Dothideales</taxon>
        <taxon>Saccotheciaceae</taxon>
        <taxon>Aureobasidium</taxon>
    </lineage>
</organism>
<keyword evidence="3" id="KW-1185">Reference proteome</keyword>
<gene>
    <name evidence="2" type="ORF">AWRI4619_LOCUS3663</name>
</gene>
<sequence>MAHYIADKATKEAVDRVMDQIRSKQTQNAMASVMLGMFQGPTADDKRKELETRIKAELGLGGLESHDSMEERVQAYETKAEELTQRFAAEDAKKMVEACFGVQDEEWGDED</sequence>
<name>A0A9N8P7Z0_9PEZI</name>
<dbReference type="AlphaFoldDB" id="A0A9N8P7Z0"/>
<reference evidence="2" key="1">
    <citation type="submission" date="2020-06" db="EMBL/GenBank/DDBJ databases">
        <authorList>
            <person name="Onetto C."/>
        </authorList>
    </citation>
    <scope>NUCLEOTIDE SEQUENCE</scope>
</reference>
<dbReference type="Proteomes" id="UP000716446">
    <property type="component" value="Unassembled WGS sequence"/>
</dbReference>
<evidence type="ECO:0000313" key="2">
    <source>
        <dbReference type="EMBL" id="CAD0085160.1"/>
    </source>
</evidence>
<comment type="caution">
    <text evidence="2">The sequence shown here is derived from an EMBL/GenBank/DDBJ whole genome shotgun (WGS) entry which is preliminary data.</text>
</comment>
<proteinExistence type="predicted"/>
<evidence type="ECO:0000256" key="1">
    <source>
        <dbReference type="SAM" id="Coils"/>
    </source>
</evidence>
<accession>A0A9N8P7Z0</accession>
<evidence type="ECO:0000313" key="3">
    <source>
        <dbReference type="Proteomes" id="UP000716446"/>
    </source>
</evidence>
<dbReference type="EMBL" id="CAIJEN010000004">
    <property type="protein sequence ID" value="CAD0085160.1"/>
    <property type="molecule type" value="Genomic_DNA"/>
</dbReference>
<feature type="coiled-coil region" evidence="1">
    <location>
        <begin position="66"/>
        <end position="93"/>
    </location>
</feature>